<evidence type="ECO:0000313" key="2">
    <source>
        <dbReference type="EMBL" id="MDT0412448.1"/>
    </source>
</evidence>
<keyword evidence="3" id="KW-1185">Reference proteome</keyword>
<dbReference type="InterPro" id="IPR027417">
    <property type="entry name" value="P-loop_NTPase"/>
</dbReference>
<organism evidence="2 3">
    <name type="scientific">Streptomyces evansiae</name>
    <dbReference type="NCBI Taxonomy" id="3075535"/>
    <lineage>
        <taxon>Bacteria</taxon>
        <taxon>Bacillati</taxon>
        <taxon>Actinomycetota</taxon>
        <taxon>Actinomycetes</taxon>
        <taxon>Kitasatosporales</taxon>
        <taxon>Streptomycetaceae</taxon>
        <taxon>Streptomyces</taxon>
    </lineage>
</organism>
<dbReference type="Gene3D" id="3.40.50.300">
    <property type="entry name" value="P-loop containing nucleotide triphosphate hydrolases"/>
    <property type="match status" value="1"/>
</dbReference>
<feature type="compositionally biased region" description="Low complexity" evidence="1">
    <location>
        <begin position="932"/>
        <end position="946"/>
    </location>
</feature>
<dbReference type="EMBL" id="JAVRET010000081">
    <property type="protein sequence ID" value="MDT0412448.1"/>
    <property type="molecule type" value="Genomic_DNA"/>
</dbReference>
<keyword evidence="2" id="KW-0547">Nucleotide-binding</keyword>
<feature type="region of interest" description="Disordered" evidence="1">
    <location>
        <begin position="713"/>
        <end position="733"/>
    </location>
</feature>
<name>A0ABU2R6X7_9ACTN</name>
<dbReference type="Proteomes" id="UP001183610">
    <property type="component" value="Unassembled WGS sequence"/>
</dbReference>
<evidence type="ECO:0000256" key="1">
    <source>
        <dbReference type="SAM" id="MobiDB-lite"/>
    </source>
</evidence>
<feature type="region of interest" description="Disordered" evidence="1">
    <location>
        <begin position="818"/>
        <end position="996"/>
    </location>
</feature>
<protein>
    <submittedName>
        <fullName evidence="2">ATP-binding protein</fullName>
    </submittedName>
</protein>
<proteinExistence type="predicted"/>
<evidence type="ECO:0000313" key="3">
    <source>
        <dbReference type="Proteomes" id="UP001183610"/>
    </source>
</evidence>
<dbReference type="SUPFAM" id="SSF52540">
    <property type="entry name" value="P-loop containing nucleoside triphosphate hydrolases"/>
    <property type="match status" value="1"/>
</dbReference>
<gene>
    <name evidence="2" type="ORF">RM698_25785</name>
</gene>
<dbReference type="RefSeq" id="WP_010269925.1">
    <property type="nucleotide sequence ID" value="NZ_JAVRET010000081.1"/>
</dbReference>
<feature type="compositionally biased region" description="Basic and acidic residues" evidence="1">
    <location>
        <begin position="819"/>
        <end position="831"/>
    </location>
</feature>
<feature type="compositionally biased region" description="Pro residues" evidence="1">
    <location>
        <begin position="133"/>
        <end position="148"/>
    </location>
</feature>
<comment type="caution">
    <text evidence="2">The sequence shown here is derived from an EMBL/GenBank/DDBJ whole genome shotgun (WGS) entry which is preliminary data.</text>
</comment>
<dbReference type="GO" id="GO:0005524">
    <property type="term" value="F:ATP binding"/>
    <property type="evidence" value="ECO:0007669"/>
    <property type="project" value="UniProtKB-KW"/>
</dbReference>
<sequence length="996" mass="101989">MDEREPELPATAAEAIEAVEAAADAGGGTPFDAFGVRDDADTDGDSGSGSESGSGEDEVVDLLAPFGEPRAAKTPEEPIPGDGSPVVLPSGLPKREPGRTSAPRNAGSAKRESVFGSAPEETSAPSFFGSAPAPRPEPAPPAPEPVAPEPVRDMTTALRRRPRPARDPLGPDFGPVPTGPARTTRIVADDLLLTVNPVDGSEVTLCPPGELPDRPAKRGPAVRAERSRAARPPLPSGPADGPGRLLERTEVRERITRLLARGRSVRLTGPGGSGKSALLAELVDACADLAPDGVVLLSGRGRTPADLLGDLATEVFELTRHRPGSALLRELLAEIGAVVIVDDLEFGAAALDEILDATPECAFLVATTPDTPAPSAEARLEEIALSGVARSGGLALLERAVGRALTEEEANWAGDLWFESEGLPLRFVQAGALLQQRDRLVAETEPDGDEDFAYFADSQADPARPGPEGEIPLPTLAEGAAPAAALAARLSEAARETLRHAVALGGELPHPAHLPALTGDTHADAALAELTATVLVTPAGSGHRLATGVLVQLEAAGYAEDAPARADAVARHYAWWAAHPSVTPERVAAEAEAVLAALAACVAEPLPPVEDEGGEEDPGAAVLLARAVAPAFAAALRWGAWDRVLRLGQDAARRAGRVADEAYFHHELGVLALCEDRPEAARAELESAIGLRGALSDRRGTLAGRRTLALADDRAGLPQRPDVEEPDPDLLPRTPDATTTAATAVVAQLPGAFSSAPAFDPQAATEVFPRQAPGPRASGPKTGVRRTALAGSRRNLVAAGAGALLVAVLGTVVTLGTLSDKDDAPADRVTTEHSASTDDDGDDGLSADTPPDESGSTTDRPDPTPSATDPGEDGVLGTADDPTPSGAASESPQSSASAPGDDEESKPGSKPSDPHKPGGSKPSHTTKPPTDPGHSPSDSPSPSDSGEPTDEPTDPTEPTDPGETDPSEPETSNSASDPVASVTAGDPENTRGPEVA</sequence>
<feature type="compositionally biased region" description="Low complexity" evidence="1">
    <location>
        <begin position="884"/>
        <end position="899"/>
    </location>
</feature>
<feature type="region of interest" description="Disordered" evidence="1">
    <location>
        <begin position="204"/>
        <end position="244"/>
    </location>
</feature>
<keyword evidence="2" id="KW-0067">ATP-binding</keyword>
<reference evidence="3" key="1">
    <citation type="submission" date="2023-07" db="EMBL/GenBank/DDBJ databases">
        <title>30 novel species of actinomycetes from the DSMZ collection.</title>
        <authorList>
            <person name="Nouioui I."/>
        </authorList>
    </citation>
    <scope>NUCLEOTIDE SEQUENCE [LARGE SCALE GENOMIC DNA]</scope>
    <source>
        <strain evidence="3">DSM 41979</strain>
    </source>
</reference>
<feature type="region of interest" description="Disordered" evidence="1">
    <location>
        <begin position="20"/>
        <end position="182"/>
    </location>
</feature>
<accession>A0ABU2R6X7</accession>